<gene>
    <name evidence="2" type="ORF">BHC57_08055</name>
</gene>
<evidence type="ECO:0000313" key="3">
    <source>
        <dbReference type="Proteomes" id="UP000230463"/>
    </source>
</evidence>
<protein>
    <recommendedName>
        <fullName evidence="4">VirK protein</fullName>
    </recommendedName>
</protein>
<dbReference type="Proteomes" id="UP000230463">
    <property type="component" value="Unassembled WGS sequence"/>
</dbReference>
<name>A0A855FZ16_9NEIS</name>
<proteinExistence type="predicted"/>
<evidence type="ECO:0000313" key="2">
    <source>
        <dbReference type="EMBL" id="PIT59542.1"/>
    </source>
</evidence>
<feature type="signal peptide" evidence="1">
    <location>
        <begin position="1"/>
        <end position="20"/>
    </location>
</feature>
<dbReference type="EMBL" id="MEIU01000058">
    <property type="protein sequence ID" value="PIT59542.1"/>
    <property type="molecule type" value="Genomic_DNA"/>
</dbReference>
<feature type="chain" id="PRO_5032948412" description="VirK protein" evidence="1">
    <location>
        <begin position="21"/>
        <end position="140"/>
    </location>
</feature>
<dbReference type="AlphaFoldDB" id="A0A855FZ16"/>
<evidence type="ECO:0000256" key="1">
    <source>
        <dbReference type="SAM" id="SignalP"/>
    </source>
</evidence>
<evidence type="ECO:0008006" key="4">
    <source>
        <dbReference type="Google" id="ProtNLM"/>
    </source>
</evidence>
<accession>A0A855FZ16</accession>
<sequence>MKKLILTGLTCLVIATSVFAKSAKDSGREPIVHNPDGFILSADKIVSEGIVSARVIVNESKPFETPKGNSADSTILKFHINCENNLIKIVSIDYLKNNKVIETDNEFNENAYKEISAYKMLSAKQITFIRVTGVYTCPQT</sequence>
<organism evidence="2 3">
    <name type="scientific">Snodgrassella alvi</name>
    <dbReference type="NCBI Taxonomy" id="1196083"/>
    <lineage>
        <taxon>Bacteria</taxon>
        <taxon>Pseudomonadati</taxon>
        <taxon>Pseudomonadota</taxon>
        <taxon>Betaproteobacteria</taxon>
        <taxon>Neisseriales</taxon>
        <taxon>Neisseriaceae</taxon>
        <taxon>Snodgrassella</taxon>
    </lineage>
</organism>
<keyword evidence="1" id="KW-0732">Signal</keyword>
<comment type="caution">
    <text evidence="2">The sequence shown here is derived from an EMBL/GenBank/DDBJ whole genome shotgun (WGS) entry which is preliminary data.</text>
</comment>
<dbReference type="RefSeq" id="WP_100123956.1">
    <property type="nucleotide sequence ID" value="NZ_MEIU01000058.1"/>
</dbReference>
<reference evidence="2 3" key="1">
    <citation type="journal article" date="2017" name="MBio">
        <title>Type VI secretion-mediated competition in the bee gut microbiome.</title>
        <authorList>
            <person name="Steele M.I."/>
            <person name="Kwong W.K."/>
            <person name="Powell J.E."/>
            <person name="Whiteley M."/>
            <person name="Moran N.A."/>
        </authorList>
    </citation>
    <scope>NUCLEOTIDE SEQUENCE [LARGE SCALE GENOMIC DNA]</scope>
    <source>
        <strain evidence="2 3">HK3</strain>
    </source>
</reference>